<feature type="domain" description="N-acetyltransferase" evidence="1">
    <location>
        <begin position="1"/>
        <end position="149"/>
    </location>
</feature>
<dbReference type="CDD" id="cd04301">
    <property type="entry name" value="NAT_SF"/>
    <property type="match status" value="1"/>
</dbReference>
<dbReference type="InterPro" id="IPR000182">
    <property type="entry name" value="GNAT_dom"/>
</dbReference>
<dbReference type="InterPro" id="IPR016181">
    <property type="entry name" value="Acyl_CoA_acyltransferase"/>
</dbReference>
<dbReference type="Gene3D" id="3.40.630.30">
    <property type="match status" value="1"/>
</dbReference>
<accession>A0A7V4DHR6</accession>
<reference evidence="2" key="1">
    <citation type="journal article" date="2020" name="mSystems">
        <title>Genome- and Community-Level Interaction Insights into Carbon Utilization and Element Cycling Functions of Hydrothermarchaeota in Hydrothermal Sediment.</title>
        <authorList>
            <person name="Zhou Z."/>
            <person name="Liu Y."/>
            <person name="Xu W."/>
            <person name="Pan J."/>
            <person name="Luo Z.H."/>
            <person name="Li M."/>
        </authorList>
    </citation>
    <scope>NUCLEOTIDE SEQUENCE [LARGE SCALE GENOMIC DNA]</scope>
    <source>
        <strain evidence="2">SpSt-716</strain>
    </source>
</reference>
<dbReference type="GO" id="GO:0030649">
    <property type="term" value="P:aminoglycoside antibiotic catabolic process"/>
    <property type="evidence" value="ECO:0007669"/>
    <property type="project" value="TreeGrafter"/>
</dbReference>
<organism evidence="2">
    <name type="scientific">Candidatus Caldatribacterium californiense</name>
    <dbReference type="NCBI Taxonomy" id="1454726"/>
    <lineage>
        <taxon>Bacteria</taxon>
        <taxon>Pseudomonadati</taxon>
        <taxon>Atribacterota</taxon>
        <taxon>Atribacteria</taxon>
        <taxon>Atribacterales</taxon>
        <taxon>Candidatus Caldatribacteriaceae</taxon>
        <taxon>Candidatus Caldatribacterium</taxon>
    </lineage>
</organism>
<gene>
    <name evidence="2" type="ORF">ENU96_07785</name>
</gene>
<dbReference type="PANTHER" id="PTHR37817">
    <property type="entry name" value="N-ACETYLTRANSFERASE EIS"/>
    <property type="match status" value="1"/>
</dbReference>
<dbReference type="Pfam" id="PF13527">
    <property type="entry name" value="Acetyltransf_9"/>
    <property type="match status" value="1"/>
</dbReference>
<evidence type="ECO:0000313" key="2">
    <source>
        <dbReference type="EMBL" id="HGI75560.1"/>
    </source>
</evidence>
<dbReference type="PANTHER" id="PTHR37817:SF1">
    <property type="entry name" value="N-ACETYLTRANSFERASE EIS"/>
    <property type="match status" value="1"/>
</dbReference>
<dbReference type="AlphaFoldDB" id="A0A7V4DHR6"/>
<dbReference type="PROSITE" id="PS51186">
    <property type="entry name" value="GNAT"/>
    <property type="match status" value="1"/>
</dbReference>
<dbReference type="SUPFAM" id="SSF55729">
    <property type="entry name" value="Acyl-CoA N-acyltransferases (Nat)"/>
    <property type="match status" value="1"/>
</dbReference>
<keyword evidence="2" id="KW-0808">Transferase</keyword>
<name>A0A7V4DHR6_9BACT</name>
<comment type="caution">
    <text evidence="2">The sequence shown here is derived from an EMBL/GenBank/DDBJ whole genome shotgun (WGS) entry which is preliminary data.</text>
</comment>
<evidence type="ECO:0000259" key="1">
    <source>
        <dbReference type="PROSITE" id="PS51186"/>
    </source>
</evidence>
<sequence>MEIRRGTFQDFERVVELLRLVFPQDERGYYFGFLRFDPFFHPRDMWVATDGKEVVSCLWVLRRLFFDGERFLLGGGIANVATHPDFRGKGLASSLLEEAILQSKKEGLSFLILVTEIPAFYGRFGFQDLGKFVAYLKPQEGFTLALSRVGEEEILSAYEAFYRRMKLLVPFRNLGYLRSMQACNRYSSRFREGKKVASFRKVGGVVGYFLEKEADIEVFDFFSKGNRSNLLQILQSLGKPLRLFHHPVVLRHLGIPFSRDRETVMVLYLRAFSGEVYLPVADYF</sequence>
<dbReference type="EMBL" id="DTEN01000314">
    <property type="protein sequence ID" value="HGI75560.1"/>
    <property type="molecule type" value="Genomic_DNA"/>
</dbReference>
<protein>
    <submittedName>
        <fullName evidence="2">GNAT family N-acetyltransferase</fullName>
    </submittedName>
</protein>
<proteinExistence type="predicted"/>
<dbReference type="GO" id="GO:0034069">
    <property type="term" value="F:aminoglycoside N-acetyltransferase activity"/>
    <property type="evidence" value="ECO:0007669"/>
    <property type="project" value="TreeGrafter"/>
</dbReference>
<dbReference type="InterPro" id="IPR051554">
    <property type="entry name" value="Acetyltransferase_Eis"/>
</dbReference>